<evidence type="ECO:0000313" key="2">
    <source>
        <dbReference type="EMBL" id="TGK41255.1"/>
    </source>
</evidence>
<comment type="caution">
    <text evidence="2">The sequence shown here is derived from an EMBL/GenBank/DDBJ whole genome shotgun (WGS) entry which is preliminary data.</text>
</comment>
<evidence type="ECO:0000256" key="1">
    <source>
        <dbReference type="SAM" id="MobiDB-lite"/>
    </source>
</evidence>
<feature type="region of interest" description="Disordered" evidence="1">
    <location>
        <begin position="212"/>
        <end position="235"/>
    </location>
</feature>
<dbReference type="OrthoDB" id="9953175at2"/>
<protein>
    <submittedName>
        <fullName evidence="2">Uncharacterized protein</fullName>
    </submittedName>
</protein>
<reference evidence="2" key="1">
    <citation type="journal article" date="2019" name="PLoS Negl. Trop. Dis.">
        <title>Revisiting the worldwide diversity of Leptospira species in the environment.</title>
        <authorList>
            <person name="Vincent A.T."/>
            <person name="Schiettekatte O."/>
            <person name="Bourhy P."/>
            <person name="Veyrier F.J."/>
            <person name="Picardeau M."/>
        </authorList>
    </citation>
    <scope>NUCLEOTIDE SEQUENCE [LARGE SCALE GENOMIC DNA]</scope>
    <source>
        <strain evidence="2">201800301</strain>
    </source>
</reference>
<dbReference type="EMBL" id="RQEY01000012">
    <property type="protein sequence ID" value="TGK41255.1"/>
    <property type="molecule type" value="Genomic_DNA"/>
</dbReference>
<keyword evidence="3" id="KW-1185">Reference proteome</keyword>
<accession>A0A4R9H713</accession>
<gene>
    <name evidence="2" type="ORF">EHO65_07455</name>
</gene>
<dbReference type="RefSeq" id="WP_135773506.1">
    <property type="nucleotide sequence ID" value="NZ_RQEY01000012.1"/>
</dbReference>
<dbReference type="AlphaFoldDB" id="A0A4R9H713"/>
<feature type="compositionally biased region" description="Polar residues" evidence="1">
    <location>
        <begin position="217"/>
        <end position="235"/>
    </location>
</feature>
<dbReference type="Proteomes" id="UP000298097">
    <property type="component" value="Unassembled WGS sequence"/>
</dbReference>
<organism evidence="2 3">
    <name type="scientific">Leptospira andrefontaineae</name>
    <dbReference type="NCBI Taxonomy" id="2484976"/>
    <lineage>
        <taxon>Bacteria</taxon>
        <taxon>Pseudomonadati</taxon>
        <taxon>Spirochaetota</taxon>
        <taxon>Spirochaetia</taxon>
        <taxon>Leptospirales</taxon>
        <taxon>Leptospiraceae</taxon>
        <taxon>Leptospira</taxon>
    </lineage>
</organism>
<evidence type="ECO:0000313" key="3">
    <source>
        <dbReference type="Proteomes" id="UP000298097"/>
    </source>
</evidence>
<sequence length="428" mass="49159">MELQKQEVRGDYIPPEINALNYWPQMRMLLAKIAYLDQKAQTKSNSPDAGCFARNKYLANQFKIKKQTVSKYLMILKEKGDITISFSLNQRGQKQRIIKSKYSIYFFKDQDVQSNGCLTVVNQDDGQQSKGFSKTVDSNQTLNVHSSQNYLDPTTVQKTKGQTLSFDYLVSEYGIEIFSESLRRAIAQGMEKNLAYINGICKNVRAEKNKPIESPIRPNSVTTENTNKNEPQIPSTYEPTWDAFINWSKSNLSRSSVEVLVKVQCIISDNGLSINSELPETLRMIITKYFTDKVPVPIDVVFNQSSKSVHLADDLVHQDKQIELMNRDKEKVKEDIYPNQEEINRFIERLQLSSNENLEKANLVKFEIPQVPKIRYLDFSNHSKSKKSKERSPYLFGTNEEIVELTNTFRNPFGYVKIRGRSLLSGVA</sequence>
<proteinExistence type="predicted"/>
<name>A0A4R9H713_9LEPT</name>